<name>A0A381ZYY4_9ZZZZ</name>
<dbReference type="PANTHER" id="PTHR42194">
    <property type="entry name" value="UPF0276 PROTEIN HI_1600"/>
    <property type="match status" value="1"/>
</dbReference>
<protein>
    <submittedName>
        <fullName evidence="1">Uncharacterized protein</fullName>
    </submittedName>
</protein>
<dbReference type="PANTHER" id="PTHR42194:SF1">
    <property type="entry name" value="UPF0276 PROTEIN HI_1600"/>
    <property type="match status" value="1"/>
</dbReference>
<sequence>MSKNYSVYGVGLGLRRTFLKTIADDFPDEVDFMEVAPENWINIGGRSGHYFRELTEKIPFVCHGLSLNLGGIAPLDIKFLESVKQFINTHNIRVYSEHLSYCADEGHLYDLMPIPFTEEAIKYVSSRIKQAQEIVGKRIAIENISYYAAPFKKINEIEFINAVLDEADCDLLIDINNIYVNSINHHYNSEDFMRLLPKERIVYAHIAGHYNEAEDLLVDTHGSDVIDPVWALLKKSYEYFDVFPTLLERDFNIPKLDKLLEEVGKIRLIQSAHMNEGRGNV</sequence>
<dbReference type="EMBL" id="UINC01023088">
    <property type="protein sequence ID" value="SVA94047.1"/>
    <property type="molecule type" value="Genomic_DNA"/>
</dbReference>
<accession>A0A381ZYY4</accession>
<gene>
    <name evidence="1" type="ORF">METZ01_LOCUS146901</name>
</gene>
<dbReference type="InterPro" id="IPR036237">
    <property type="entry name" value="Xyl_isomerase-like_sf"/>
</dbReference>
<dbReference type="SUPFAM" id="SSF51658">
    <property type="entry name" value="Xylose isomerase-like"/>
    <property type="match status" value="1"/>
</dbReference>
<reference evidence="1" key="1">
    <citation type="submission" date="2018-05" db="EMBL/GenBank/DDBJ databases">
        <authorList>
            <person name="Lanie J.A."/>
            <person name="Ng W.-L."/>
            <person name="Kazmierczak K.M."/>
            <person name="Andrzejewski T.M."/>
            <person name="Davidsen T.M."/>
            <person name="Wayne K.J."/>
            <person name="Tettelin H."/>
            <person name="Glass J.I."/>
            <person name="Rusch D."/>
            <person name="Podicherti R."/>
            <person name="Tsui H.-C.T."/>
            <person name="Winkler M.E."/>
        </authorList>
    </citation>
    <scope>NUCLEOTIDE SEQUENCE</scope>
</reference>
<dbReference type="Pfam" id="PF05114">
    <property type="entry name" value="MbnB_TglH_ChrH"/>
    <property type="match status" value="1"/>
</dbReference>
<dbReference type="AlphaFoldDB" id="A0A381ZYY4"/>
<proteinExistence type="predicted"/>
<evidence type="ECO:0000313" key="1">
    <source>
        <dbReference type="EMBL" id="SVA94047.1"/>
    </source>
</evidence>
<organism evidence="1">
    <name type="scientific">marine metagenome</name>
    <dbReference type="NCBI Taxonomy" id="408172"/>
    <lineage>
        <taxon>unclassified sequences</taxon>
        <taxon>metagenomes</taxon>
        <taxon>ecological metagenomes</taxon>
    </lineage>
</organism>
<dbReference type="Gene3D" id="3.20.20.150">
    <property type="entry name" value="Divalent-metal-dependent TIM barrel enzymes"/>
    <property type="match status" value="1"/>
</dbReference>
<dbReference type="InterPro" id="IPR007801">
    <property type="entry name" value="MbnB/TglH/ChrH"/>
</dbReference>
<dbReference type="NCBIfam" id="NF003818">
    <property type="entry name" value="PRK05409.1"/>
    <property type="match status" value="1"/>
</dbReference>